<reference evidence="2 3" key="1">
    <citation type="journal article" date="2017" name="Curr. Biol.">
        <title>The Evolution of Venom by Co-option of Single-Copy Genes.</title>
        <authorList>
            <person name="Martinson E.O."/>
            <person name="Mrinalini"/>
            <person name="Kelkar Y.D."/>
            <person name="Chang C.H."/>
            <person name="Werren J.H."/>
        </authorList>
    </citation>
    <scope>NUCLEOTIDE SEQUENCE [LARGE SCALE GENOMIC DNA]</scope>
    <source>
        <strain evidence="2 3">Alberta</strain>
        <tissue evidence="2">Whole body</tissue>
    </source>
</reference>
<gene>
    <name evidence="2" type="ORF">TSAR_005390</name>
</gene>
<organism evidence="2 3">
    <name type="scientific">Trichomalopsis sarcophagae</name>
    <dbReference type="NCBI Taxonomy" id="543379"/>
    <lineage>
        <taxon>Eukaryota</taxon>
        <taxon>Metazoa</taxon>
        <taxon>Ecdysozoa</taxon>
        <taxon>Arthropoda</taxon>
        <taxon>Hexapoda</taxon>
        <taxon>Insecta</taxon>
        <taxon>Pterygota</taxon>
        <taxon>Neoptera</taxon>
        <taxon>Endopterygota</taxon>
        <taxon>Hymenoptera</taxon>
        <taxon>Apocrita</taxon>
        <taxon>Proctotrupomorpha</taxon>
        <taxon>Chalcidoidea</taxon>
        <taxon>Pteromalidae</taxon>
        <taxon>Pteromalinae</taxon>
        <taxon>Trichomalopsis</taxon>
    </lineage>
</organism>
<evidence type="ECO:0000256" key="1">
    <source>
        <dbReference type="SAM" id="MobiDB-lite"/>
    </source>
</evidence>
<dbReference type="AlphaFoldDB" id="A0A232ES82"/>
<proteinExistence type="predicted"/>
<feature type="compositionally biased region" description="Polar residues" evidence="1">
    <location>
        <begin position="20"/>
        <end position="31"/>
    </location>
</feature>
<comment type="caution">
    <text evidence="2">The sequence shown here is derived from an EMBL/GenBank/DDBJ whole genome shotgun (WGS) entry which is preliminary data.</text>
</comment>
<dbReference type="Proteomes" id="UP000215335">
    <property type="component" value="Unassembled WGS sequence"/>
</dbReference>
<dbReference type="EMBL" id="NNAY01002475">
    <property type="protein sequence ID" value="OXU21220.1"/>
    <property type="molecule type" value="Genomic_DNA"/>
</dbReference>
<sequence length="45" mass="4734">MAAGEAMLHLPRTAEVLYGENQSPESQQSVPKPSERAAAAAIQPT</sequence>
<feature type="region of interest" description="Disordered" evidence="1">
    <location>
        <begin position="1"/>
        <end position="45"/>
    </location>
</feature>
<keyword evidence="3" id="KW-1185">Reference proteome</keyword>
<protein>
    <submittedName>
        <fullName evidence="2">Uncharacterized protein</fullName>
    </submittedName>
</protein>
<evidence type="ECO:0000313" key="2">
    <source>
        <dbReference type="EMBL" id="OXU21220.1"/>
    </source>
</evidence>
<evidence type="ECO:0000313" key="3">
    <source>
        <dbReference type="Proteomes" id="UP000215335"/>
    </source>
</evidence>
<name>A0A232ES82_9HYME</name>
<accession>A0A232ES82</accession>